<dbReference type="InterPro" id="IPR016036">
    <property type="entry name" value="Malonyl_transacylase_ACP-bd"/>
</dbReference>
<dbReference type="PROSITE" id="PS00012">
    <property type="entry name" value="PHOSPHOPANTETHEINE"/>
    <property type="match status" value="1"/>
</dbReference>
<reference evidence="6 7" key="1">
    <citation type="submission" date="2024-09" db="EMBL/GenBank/DDBJ databases">
        <authorList>
            <person name="Sun Q."/>
            <person name="Mori K."/>
        </authorList>
    </citation>
    <scope>NUCLEOTIDE SEQUENCE [LARGE SCALE GENOMIC DNA]</scope>
    <source>
        <strain evidence="6 7">TBRC 1432</strain>
    </source>
</reference>
<feature type="domain" description="Carrier" evidence="4">
    <location>
        <begin position="985"/>
        <end position="1062"/>
    </location>
</feature>
<organism evidence="6 7">
    <name type="scientific">Kutzneria chonburiensis</name>
    <dbReference type="NCBI Taxonomy" id="1483604"/>
    <lineage>
        <taxon>Bacteria</taxon>
        <taxon>Bacillati</taxon>
        <taxon>Actinomycetota</taxon>
        <taxon>Actinomycetes</taxon>
        <taxon>Pseudonocardiales</taxon>
        <taxon>Pseudonocardiaceae</taxon>
        <taxon>Kutzneria</taxon>
    </lineage>
</organism>
<proteinExistence type="predicted"/>
<dbReference type="Pfam" id="PF02801">
    <property type="entry name" value="Ketoacyl-synt_C"/>
    <property type="match status" value="1"/>
</dbReference>
<dbReference type="InterPro" id="IPR032821">
    <property type="entry name" value="PKS_assoc"/>
</dbReference>
<dbReference type="SUPFAM" id="SSF53901">
    <property type="entry name" value="Thiolase-like"/>
    <property type="match status" value="1"/>
</dbReference>
<feature type="domain" description="Ketosynthase family 3 (KS3)" evidence="5">
    <location>
        <begin position="7"/>
        <end position="433"/>
    </location>
</feature>
<dbReference type="PROSITE" id="PS50075">
    <property type="entry name" value="CARRIER"/>
    <property type="match status" value="1"/>
</dbReference>
<dbReference type="EMBL" id="JBHLUD010000015">
    <property type="protein sequence ID" value="MFC0547806.1"/>
    <property type="molecule type" value="Genomic_DNA"/>
</dbReference>
<dbReference type="RefSeq" id="WP_273938345.1">
    <property type="nucleotide sequence ID" value="NZ_CP097263.1"/>
</dbReference>
<dbReference type="Gene3D" id="3.40.47.10">
    <property type="match status" value="1"/>
</dbReference>
<dbReference type="SUPFAM" id="SSF52151">
    <property type="entry name" value="FabD/lysophospholipase-like"/>
    <property type="match status" value="1"/>
</dbReference>
<dbReference type="InterPro" id="IPR014031">
    <property type="entry name" value="Ketoacyl_synth_C"/>
</dbReference>
<dbReference type="Pfam" id="PF00109">
    <property type="entry name" value="ketoacyl-synt"/>
    <property type="match status" value="1"/>
</dbReference>
<keyword evidence="3" id="KW-0808">Transferase</keyword>
<gene>
    <name evidence="6" type="ORF">ACFFH7_40305</name>
</gene>
<dbReference type="Gene3D" id="3.40.366.10">
    <property type="entry name" value="Malonyl-Coenzyme A Acyl Carrier Protein, domain 2"/>
    <property type="match status" value="1"/>
</dbReference>
<evidence type="ECO:0000256" key="1">
    <source>
        <dbReference type="ARBA" id="ARBA00022450"/>
    </source>
</evidence>
<keyword evidence="2" id="KW-0597">Phosphoprotein</keyword>
<keyword evidence="7" id="KW-1185">Reference proteome</keyword>
<evidence type="ECO:0000256" key="3">
    <source>
        <dbReference type="ARBA" id="ARBA00022679"/>
    </source>
</evidence>
<dbReference type="InterPro" id="IPR001227">
    <property type="entry name" value="Ac_transferase_dom_sf"/>
</dbReference>
<dbReference type="InterPro" id="IPR006162">
    <property type="entry name" value="Ppantetheine_attach_site"/>
</dbReference>
<dbReference type="InterPro" id="IPR020806">
    <property type="entry name" value="PKS_PP-bd"/>
</dbReference>
<evidence type="ECO:0000313" key="6">
    <source>
        <dbReference type="EMBL" id="MFC0547806.1"/>
    </source>
</evidence>
<dbReference type="InterPro" id="IPR050091">
    <property type="entry name" value="PKS_NRPS_Biosynth_Enz"/>
</dbReference>
<sequence length="1065" mass="113159">MSAPDQSRQIAIVGMSCRFPGATSVAEYWDVLSGGRDTITEVPISRYDAAALYSDDPRSKGTVNSTRGGFVDDVEKFDAAFFGIAPREAVRIDPQHRMLLESTYEAVEDAGLRLEDIAGTGAGVYTGACLMSEYWDLLREAGMVDLHSIMGAGMYGTAAGRISHALDLHGPSVSVDATCATAMMAIQTACQALRAGETDLALVSSVSLQLTPHHAIALSQGTVISPDGRSRFGDADANGYVRGEGVASVVLKRLSDAIADGDRIHAVIAGVASSNDGRSGGSLMTPSSVGQELALRGAYRDAGIAPADVDYVEAHGTGTVTGDRVELRTLGTVLGDGRPTGSRCLVGSAKSNVGHLEPASGLAGLIKTALALRHGIVPATLHVENPLSLLEDENLPLELPLTSRPWPTTGHRRVAGVSAFGISGSNSHIVLLQAPDEAPHPPSVGQRPYLLPISARAPKALTQLAELTADRIDGENCLRDIAYSAGARRSHHRFRRAVAADGPAEAAALLRATWEPSIPHKDVQPKVVFVFSGQGSHWTGMARDLLENEPVFRDRLAECDAAVRWELGFSPLRLIAEGQQPVGPCQVHPTLWAVQVALAAVWRQWGVRPDELVGQSIGEIAAATVSGALTVAEGAAVACRRARLLDGLDHDGGMALVRLAPAPAAAAIGEFAGRVSIGAINGVASTALSGDRTALATIVERLRADDVPCWMIDIDFASHSEHVEPLRPALVDDLVDLRPTAGRIPIWSTVTGQLVDGSGMDGEYWADNLCRPVQLAAALRAAAATDRPTVYIEISAHPLLLDEVEGVLFDAGQVGIAVASTRRNEPATLSLLRSAAAVYAVGYELDWHEINGPGRYVDLPSYPWQRKRFWVPDTDAANADTVLTWDGELGSSVEETLRTAVGELFEHTRYVIEQTRTVRPLPSDPSARTVRVTLRATRGGWQYELLGLQPSSERTRRWCVHSTGRLAKAASARTVPVLRVARTRPQQQDIETLLVEHVTTLLALPKEEADPTMRLSALGLDSLMAARLRTRLSNDLGIPVSLGVLLSGTPIGELAAELSQAVAAG</sequence>
<dbReference type="Gene3D" id="3.30.70.3290">
    <property type="match status" value="1"/>
</dbReference>
<dbReference type="PROSITE" id="PS52004">
    <property type="entry name" value="KS3_2"/>
    <property type="match status" value="1"/>
</dbReference>
<accession>A0ABV6N5E6</accession>
<dbReference type="PANTHER" id="PTHR43775">
    <property type="entry name" value="FATTY ACID SYNTHASE"/>
    <property type="match status" value="1"/>
</dbReference>
<dbReference type="SUPFAM" id="SSF47336">
    <property type="entry name" value="ACP-like"/>
    <property type="match status" value="1"/>
</dbReference>
<dbReference type="SMART" id="SM00823">
    <property type="entry name" value="PKS_PP"/>
    <property type="match status" value="1"/>
</dbReference>
<dbReference type="Pfam" id="PF16197">
    <property type="entry name" value="KAsynt_C_assoc"/>
    <property type="match status" value="1"/>
</dbReference>
<protein>
    <submittedName>
        <fullName evidence="6">Type I polyketide synthase</fullName>
    </submittedName>
</protein>
<evidence type="ECO:0000259" key="5">
    <source>
        <dbReference type="PROSITE" id="PS52004"/>
    </source>
</evidence>
<dbReference type="InterPro" id="IPR020841">
    <property type="entry name" value="PKS_Beta-ketoAc_synthase_dom"/>
</dbReference>
<dbReference type="InterPro" id="IPR014043">
    <property type="entry name" value="Acyl_transferase_dom"/>
</dbReference>
<dbReference type="SMART" id="SM00827">
    <property type="entry name" value="PKS_AT"/>
    <property type="match status" value="1"/>
</dbReference>
<dbReference type="InterPro" id="IPR016035">
    <property type="entry name" value="Acyl_Trfase/lysoPLipase"/>
</dbReference>
<comment type="caution">
    <text evidence="6">The sequence shown here is derived from an EMBL/GenBank/DDBJ whole genome shotgun (WGS) entry which is preliminary data.</text>
</comment>
<evidence type="ECO:0000256" key="2">
    <source>
        <dbReference type="ARBA" id="ARBA00022553"/>
    </source>
</evidence>
<keyword evidence="1" id="KW-0596">Phosphopantetheine</keyword>
<dbReference type="SMART" id="SM00825">
    <property type="entry name" value="PKS_KS"/>
    <property type="match status" value="1"/>
</dbReference>
<dbReference type="InterPro" id="IPR009081">
    <property type="entry name" value="PP-bd_ACP"/>
</dbReference>
<dbReference type="Pfam" id="PF00698">
    <property type="entry name" value="Acyl_transf_1"/>
    <property type="match status" value="1"/>
</dbReference>
<dbReference type="InterPro" id="IPR016039">
    <property type="entry name" value="Thiolase-like"/>
</dbReference>
<dbReference type="InterPro" id="IPR014030">
    <property type="entry name" value="Ketoacyl_synth_N"/>
</dbReference>
<dbReference type="SUPFAM" id="SSF55048">
    <property type="entry name" value="Probable ACP-binding domain of malonyl-CoA ACP transacylase"/>
    <property type="match status" value="1"/>
</dbReference>
<dbReference type="PANTHER" id="PTHR43775:SF37">
    <property type="entry name" value="SI:DKEY-61P9.11"/>
    <property type="match status" value="1"/>
</dbReference>
<name>A0ABV6N5E6_9PSEU</name>
<dbReference type="Pfam" id="PF00550">
    <property type="entry name" value="PP-binding"/>
    <property type="match status" value="1"/>
</dbReference>
<dbReference type="CDD" id="cd00833">
    <property type="entry name" value="PKS"/>
    <property type="match status" value="1"/>
</dbReference>
<evidence type="ECO:0000259" key="4">
    <source>
        <dbReference type="PROSITE" id="PS50075"/>
    </source>
</evidence>
<evidence type="ECO:0000313" key="7">
    <source>
        <dbReference type="Proteomes" id="UP001589810"/>
    </source>
</evidence>
<dbReference type="Gene3D" id="1.10.1200.10">
    <property type="entry name" value="ACP-like"/>
    <property type="match status" value="1"/>
</dbReference>
<dbReference type="Proteomes" id="UP001589810">
    <property type="component" value="Unassembled WGS sequence"/>
</dbReference>
<dbReference type="InterPro" id="IPR036736">
    <property type="entry name" value="ACP-like_sf"/>
</dbReference>